<evidence type="ECO:0000313" key="2">
    <source>
        <dbReference type="EMBL" id="GAI04937.1"/>
    </source>
</evidence>
<evidence type="ECO:0000256" key="1">
    <source>
        <dbReference type="SAM" id="Phobius"/>
    </source>
</evidence>
<feature type="transmembrane region" description="Helical" evidence="1">
    <location>
        <begin position="73"/>
        <end position="96"/>
    </location>
</feature>
<dbReference type="AlphaFoldDB" id="X1KD23"/>
<name>X1KD23_9ZZZZ</name>
<keyword evidence="1" id="KW-0812">Transmembrane</keyword>
<keyword evidence="1" id="KW-1133">Transmembrane helix</keyword>
<reference evidence="2" key="1">
    <citation type="journal article" date="2014" name="Front. Microbiol.">
        <title>High frequency of phylogenetically diverse reductive dehalogenase-homologous genes in deep subseafloor sedimentary metagenomes.</title>
        <authorList>
            <person name="Kawai M."/>
            <person name="Futagami T."/>
            <person name="Toyoda A."/>
            <person name="Takaki Y."/>
            <person name="Nishi S."/>
            <person name="Hori S."/>
            <person name="Arai W."/>
            <person name="Tsubouchi T."/>
            <person name="Morono Y."/>
            <person name="Uchiyama I."/>
            <person name="Ito T."/>
            <person name="Fujiyama A."/>
            <person name="Inagaki F."/>
            <person name="Takami H."/>
        </authorList>
    </citation>
    <scope>NUCLEOTIDE SEQUENCE</scope>
    <source>
        <strain evidence="2">Expedition CK06-06</strain>
    </source>
</reference>
<proteinExistence type="predicted"/>
<keyword evidence="1" id="KW-0472">Membrane</keyword>
<protein>
    <submittedName>
        <fullName evidence="2">Uncharacterized protein</fullName>
    </submittedName>
</protein>
<gene>
    <name evidence="2" type="ORF">S06H3_14738</name>
</gene>
<sequence>MLFDCIGDGSTFGGPFEGVLNHTSPALILLIAEVLSEKRPLKWGIAITYTFSVSSLILSALALYALRFKTTEAYVLTLWATAVTFVGMLAIATFMLGKTFRS</sequence>
<organism evidence="2">
    <name type="scientific">marine sediment metagenome</name>
    <dbReference type="NCBI Taxonomy" id="412755"/>
    <lineage>
        <taxon>unclassified sequences</taxon>
        <taxon>metagenomes</taxon>
        <taxon>ecological metagenomes</taxon>
    </lineage>
</organism>
<comment type="caution">
    <text evidence="2">The sequence shown here is derived from an EMBL/GenBank/DDBJ whole genome shotgun (WGS) entry which is preliminary data.</text>
</comment>
<accession>X1KD23</accession>
<dbReference type="EMBL" id="BARV01007218">
    <property type="protein sequence ID" value="GAI04937.1"/>
    <property type="molecule type" value="Genomic_DNA"/>
</dbReference>
<feature type="transmembrane region" description="Helical" evidence="1">
    <location>
        <begin position="43"/>
        <end position="66"/>
    </location>
</feature>